<comment type="caution">
    <text evidence="1">The sequence shown here is derived from an EMBL/GenBank/DDBJ whole genome shotgun (WGS) entry which is preliminary data.</text>
</comment>
<evidence type="ECO:0000313" key="1">
    <source>
        <dbReference type="EMBL" id="MCQ8895544.1"/>
    </source>
</evidence>
<dbReference type="Proteomes" id="UP001204142">
    <property type="component" value="Unassembled WGS sequence"/>
</dbReference>
<accession>A0ABT1WDU0</accession>
<dbReference type="EMBL" id="JANIGO010000001">
    <property type="protein sequence ID" value="MCQ8895544.1"/>
    <property type="molecule type" value="Genomic_DNA"/>
</dbReference>
<sequence length="248" mass="28380">MEDSLEKIVNCESIEQSEALMMHNTGFVFSPDTYRWISWWQWWGAVPSSHDSGDGCPARVLCNLTDWPEYPDRCNYPNWILGFCLNQPLRVGLVSLLTALSTDGSVNSWPLRRWRTIAPNVGADQVRSLLFWRAKKTDFLQSLRKQVVKGLNMGLIIHHHLEQKYPNLARRLHVEFGLEERPHIDNINTPEFVDGFLEAVEELATLAEFDTFSKDVSPHDFDFLIKSFSEELMSSAHSGDAALEGEEV</sequence>
<dbReference type="RefSeq" id="WP_256763223.1">
    <property type="nucleotide sequence ID" value="NZ_JANIGO010000001.1"/>
</dbReference>
<protein>
    <submittedName>
        <fullName evidence="1">Uncharacterized protein</fullName>
    </submittedName>
</protein>
<proteinExistence type="predicted"/>
<name>A0ABT1WDU0_9BURK</name>
<keyword evidence="2" id="KW-1185">Reference proteome</keyword>
<reference evidence="1 2" key="1">
    <citation type="submission" date="2022-07" db="EMBL/GenBank/DDBJ databases">
        <authorList>
            <person name="Xamxidin M."/>
            <person name="Wu M."/>
        </authorList>
    </citation>
    <scope>NUCLEOTIDE SEQUENCE [LARGE SCALE GENOMIC DNA]</scope>
    <source>
        <strain evidence="1 2">NBRC 111650</strain>
    </source>
</reference>
<gene>
    <name evidence="1" type="ORF">NQT62_03695</name>
</gene>
<evidence type="ECO:0000313" key="2">
    <source>
        <dbReference type="Proteomes" id="UP001204142"/>
    </source>
</evidence>
<organism evidence="1 2">
    <name type="scientific">Limnobacter humi</name>
    <dbReference type="NCBI Taxonomy" id="1778671"/>
    <lineage>
        <taxon>Bacteria</taxon>
        <taxon>Pseudomonadati</taxon>
        <taxon>Pseudomonadota</taxon>
        <taxon>Betaproteobacteria</taxon>
        <taxon>Burkholderiales</taxon>
        <taxon>Burkholderiaceae</taxon>
        <taxon>Limnobacter</taxon>
    </lineage>
</organism>